<dbReference type="EC" id="4.1.2.4" evidence="7"/>
<dbReference type="GO" id="GO:0004139">
    <property type="term" value="F:deoxyribose-phosphate aldolase activity"/>
    <property type="evidence" value="ECO:0007669"/>
    <property type="project" value="UniProtKB-UniRule"/>
</dbReference>
<comment type="catalytic activity">
    <reaction evidence="5 7">
        <text>2-deoxy-D-ribose 5-phosphate = D-glyceraldehyde 3-phosphate + acetaldehyde</text>
        <dbReference type="Rhea" id="RHEA:12821"/>
        <dbReference type="ChEBI" id="CHEBI:15343"/>
        <dbReference type="ChEBI" id="CHEBI:59776"/>
        <dbReference type="ChEBI" id="CHEBI:62877"/>
        <dbReference type="EC" id="4.1.2.4"/>
    </reaction>
</comment>
<evidence type="ECO:0000256" key="6">
    <source>
        <dbReference type="ARBA" id="ARBA00056337"/>
    </source>
</evidence>
<dbReference type="InterPro" id="IPR028581">
    <property type="entry name" value="DeoC_typeI"/>
</dbReference>
<comment type="subcellular location">
    <subcellularLocation>
        <location evidence="7">Cytoplasm</location>
    </subcellularLocation>
</comment>
<feature type="active site" description="Schiff-base intermediate with acetaldehyde" evidence="7">
    <location>
        <position position="151"/>
    </location>
</feature>
<evidence type="ECO:0000256" key="1">
    <source>
        <dbReference type="ARBA" id="ARBA00010936"/>
    </source>
</evidence>
<dbReference type="InterPro" id="IPR002915">
    <property type="entry name" value="DeoC/FbaB/LacD_aldolase"/>
</dbReference>
<dbReference type="Pfam" id="PF01791">
    <property type="entry name" value="DeoC"/>
    <property type="match status" value="1"/>
</dbReference>
<keyword evidence="3 7" id="KW-0456">Lyase</keyword>
<dbReference type="RefSeq" id="WP_339095977.1">
    <property type="nucleotide sequence ID" value="NZ_CP149782.1"/>
</dbReference>
<protein>
    <recommendedName>
        <fullName evidence="7">Deoxyribose-phosphate aldolase</fullName>
        <shortName evidence="7">DERA</shortName>
        <ecNumber evidence="7">4.1.2.4</ecNumber>
    </recommendedName>
    <alternativeName>
        <fullName evidence="7">2-deoxy-D-ribose 5-phosphate aldolase</fullName>
    </alternativeName>
    <alternativeName>
        <fullName evidence="7">Phosphodeoxyriboaldolase</fullName>
        <shortName evidence="7">Deoxyriboaldolase</shortName>
    </alternativeName>
</protein>
<evidence type="ECO:0000256" key="3">
    <source>
        <dbReference type="ARBA" id="ARBA00023239"/>
    </source>
</evidence>
<accession>A0AAU6Q350</accession>
<dbReference type="PANTHER" id="PTHR10889:SF1">
    <property type="entry name" value="DEOXYRIBOSE-PHOSPHATE ALDOLASE"/>
    <property type="match status" value="1"/>
</dbReference>
<evidence type="ECO:0000256" key="5">
    <source>
        <dbReference type="ARBA" id="ARBA00048791"/>
    </source>
</evidence>
<dbReference type="HAMAP" id="MF_00114">
    <property type="entry name" value="DeoC_type1"/>
    <property type="match status" value="1"/>
</dbReference>
<dbReference type="InterPro" id="IPR013785">
    <property type="entry name" value="Aldolase_TIM"/>
</dbReference>
<dbReference type="PIRSF" id="PIRSF001357">
    <property type="entry name" value="DeoC"/>
    <property type="match status" value="1"/>
</dbReference>
<evidence type="ECO:0000256" key="4">
    <source>
        <dbReference type="ARBA" id="ARBA00023270"/>
    </source>
</evidence>
<comment type="pathway">
    <text evidence="7">Carbohydrate degradation; 2-deoxy-D-ribose 1-phosphate degradation; D-glyceraldehyde 3-phosphate and acetaldehyde from 2-deoxy-alpha-D-ribose 1-phosphate: step 2/2.</text>
</comment>
<dbReference type="SUPFAM" id="SSF51569">
    <property type="entry name" value="Aldolase"/>
    <property type="match status" value="1"/>
</dbReference>
<feature type="active site" description="Proton donor/acceptor" evidence="7">
    <location>
        <position position="185"/>
    </location>
</feature>
<sequence length="225" mass="22953">MNLAPYIDHTLLKATATPADIQTLCQEAATHGFYAVCVNPAYVAQAKAMLGESGVKVATVCGFPLGALTPDQKAVEARLSAEAGADEIDMVIHIGAALAGDWDTVEADIRAVRQAVPEQVLKVIIETCYLSDDQKRHATRAAVQAGADFVKTSTGFGTGGATPQDVALMAEVIAACAPERQVQIKAAGGVRTPADAEAMIAAGATRLGTSGGVGLVSGQSNGAGY</sequence>
<name>A0AAU6Q350_9DEIO</name>
<dbReference type="AlphaFoldDB" id="A0AAU6Q350"/>
<proteinExistence type="inferred from homology"/>
<dbReference type="GO" id="GO:0006018">
    <property type="term" value="P:2-deoxyribose 1-phosphate catabolic process"/>
    <property type="evidence" value="ECO:0007669"/>
    <property type="project" value="UniProtKB-UniRule"/>
</dbReference>
<comment type="function">
    <text evidence="6 7">Catalyzes a reversible aldol reaction between acetaldehyde and D-glyceraldehyde 3-phosphate to generate 2-deoxy-D-ribose 5-phosphate.</text>
</comment>
<dbReference type="GO" id="GO:0016052">
    <property type="term" value="P:carbohydrate catabolic process"/>
    <property type="evidence" value="ECO:0007669"/>
    <property type="project" value="TreeGrafter"/>
</dbReference>
<dbReference type="SMART" id="SM01133">
    <property type="entry name" value="DeoC"/>
    <property type="match status" value="1"/>
</dbReference>
<gene>
    <name evidence="7 8" type="primary">deoC</name>
    <name evidence="8" type="ORF">WDJ50_01380</name>
</gene>
<keyword evidence="2 7" id="KW-0963">Cytoplasm</keyword>
<dbReference type="PANTHER" id="PTHR10889">
    <property type="entry name" value="DEOXYRIBOSE-PHOSPHATE ALDOLASE"/>
    <property type="match status" value="1"/>
</dbReference>
<dbReference type="FunFam" id="3.20.20.70:FF:000044">
    <property type="entry name" value="Deoxyribose-phosphate aldolase"/>
    <property type="match status" value="1"/>
</dbReference>
<keyword evidence="4 7" id="KW-0704">Schiff base</keyword>
<dbReference type="EMBL" id="CP149782">
    <property type="protein sequence ID" value="WYF44794.1"/>
    <property type="molecule type" value="Genomic_DNA"/>
</dbReference>
<dbReference type="CDD" id="cd00959">
    <property type="entry name" value="DeoC"/>
    <property type="match status" value="1"/>
</dbReference>
<dbReference type="InterPro" id="IPR011343">
    <property type="entry name" value="DeoC"/>
</dbReference>
<reference evidence="8" key="1">
    <citation type="submission" date="2024-03" db="EMBL/GenBank/DDBJ databases">
        <title>Deinococcus weizhi sp. nov., isolated from human skin.</title>
        <authorList>
            <person name="Wei Z."/>
            <person name="Tian F."/>
            <person name="Yang C."/>
            <person name="Xin L.T."/>
            <person name="Wen Z.J."/>
            <person name="Lan K.C."/>
            <person name="Yu L."/>
            <person name="Zhe W."/>
            <person name="Dan F.D."/>
            <person name="Jun W."/>
            <person name="Rui Z."/>
            <person name="Yong X.J."/>
            <person name="Ting Y."/>
            <person name="Wei X."/>
            <person name="Xu Z.G."/>
            <person name="Xin Z."/>
            <person name="Dong F.G."/>
            <person name="Ni X.M."/>
            <person name="Zheng M.G."/>
            <person name="Chun Y."/>
            <person name="Qian W.X."/>
        </authorList>
    </citation>
    <scope>NUCLEOTIDE SEQUENCE</scope>
    <source>
        <strain evidence="8">VB142</strain>
    </source>
</reference>
<dbReference type="NCBIfam" id="TIGR00126">
    <property type="entry name" value="deoC"/>
    <property type="match status" value="1"/>
</dbReference>
<dbReference type="Gene3D" id="3.20.20.70">
    <property type="entry name" value="Aldolase class I"/>
    <property type="match status" value="1"/>
</dbReference>
<comment type="similarity">
    <text evidence="1 7">Belongs to the DeoC/FbaB aldolase family. DeoC type 1 subfamily.</text>
</comment>
<evidence type="ECO:0000256" key="7">
    <source>
        <dbReference type="HAMAP-Rule" id="MF_00114"/>
    </source>
</evidence>
<evidence type="ECO:0000256" key="2">
    <source>
        <dbReference type="ARBA" id="ARBA00022490"/>
    </source>
</evidence>
<evidence type="ECO:0000313" key="8">
    <source>
        <dbReference type="EMBL" id="WYF44794.1"/>
    </source>
</evidence>
<feature type="active site" description="Proton donor/acceptor" evidence="7">
    <location>
        <position position="89"/>
    </location>
</feature>
<dbReference type="GO" id="GO:0005737">
    <property type="term" value="C:cytoplasm"/>
    <property type="evidence" value="ECO:0007669"/>
    <property type="project" value="UniProtKB-SubCell"/>
</dbReference>
<organism evidence="8">
    <name type="scientific">Deinococcus sp. VB142</name>
    <dbReference type="NCBI Taxonomy" id="3112952"/>
    <lineage>
        <taxon>Bacteria</taxon>
        <taxon>Thermotogati</taxon>
        <taxon>Deinococcota</taxon>
        <taxon>Deinococci</taxon>
        <taxon>Deinococcales</taxon>
        <taxon>Deinococcaceae</taxon>
        <taxon>Deinococcus</taxon>
    </lineage>
</organism>
<dbReference type="GO" id="GO:0009264">
    <property type="term" value="P:deoxyribonucleotide catabolic process"/>
    <property type="evidence" value="ECO:0007669"/>
    <property type="project" value="UniProtKB-UniRule"/>
</dbReference>